<dbReference type="Gene3D" id="2.60.210.10">
    <property type="entry name" value="Apoptosis, Tumor Necrosis Factor Receptor Associated Protein 2, Chain A"/>
    <property type="match status" value="1"/>
</dbReference>
<dbReference type="PANTHER" id="PTHR46236">
    <property type="entry name" value="TRAF-LIKE SUPERFAMILY PROTEIN"/>
    <property type="match status" value="1"/>
</dbReference>
<organism evidence="6 7">
    <name type="scientific">Arabidopsis thaliana</name>
    <name type="common">Mouse-ear cress</name>
    <dbReference type="NCBI Taxonomy" id="3702"/>
    <lineage>
        <taxon>Eukaryota</taxon>
        <taxon>Viridiplantae</taxon>
        <taxon>Streptophyta</taxon>
        <taxon>Embryophyta</taxon>
        <taxon>Tracheophyta</taxon>
        <taxon>Spermatophyta</taxon>
        <taxon>Magnoliopsida</taxon>
        <taxon>eudicotyledons</taxon>
        <taxon>Gunneridae</taxon>
        <taxon>Pentapetalae</taxon>
        <taxon>rosids</taxon>
        <taxon>malvids</taxon>
        <taxon>Brassicales</taxon>
        <taxon>Brassicaceae</taxon>
        <taxon>Camelineae</taxon>
        <taxon>Arabidopsis</taxon>
    </lineage>
</organism>
<dbReference type="CDD" id="cd00121">
    <property type="entry name" value="MATH"/>
    <property type="match status" value="1"/>
</dbReference>
<feature type="domain" description="MATH" evidence="4">
    <location>
        <begin position="10"/>
        <end position="136"/>
    </location>
</feature>
<protein>
    <recommendedName>
        <fullName evidence="4">MATH domain-containing protein</fullName>
    </recommendedName>
</protein>
<evidence type="ECO:0000313" key="7">
    <source>
        <dbReference type="Proteomes" id="UP000078284"/>
    </source>
</evidence>
<dbReference type="PANTHER" id="PTHR46236:SF11">
    <property type="entry name" value="TRAF-LIKE SUPERFAMILY PROTEIN"/>
    <property type="match status" value="1"/>
</dbReference>
<accession>A0A178V776</accession>
<dbReference type="EMBL" id="LUHQ01000003">
    <property type="protein sequence ID" value="OAP01614.1"/>
    <property type="molecule type" value="Genomic_DNA"/>
</dbReference>
<gene>
    <name evidence="5" type="ordered locus">At3g58220</name>
    <name evidence="6" type="ordered locus">AXX17_At3g52780</name>
</gene>
<feature type="region of interest" description="Disordered" evidence="3">
    <location>
        <begin position="159"/>
        <end position="303"/>
    </location>
</feature>
<dbReference type="SUPFAM" id="SSF49599">
    <property type="entry name" value="TRAF domain-like"/>
    <property type="match status" value="1"/>
</dbReference>
<dbReference type="AlphaFoldDB" id="A0A178V776"/>
<evidence type="ECO:0000256" key="1">
    <source>
        <dbReference type="ARBA" id="ARBA00023054"/>
    </source>
</evidence>
<feature type="compositionally biased region" description="Polar residues" evidence="3">
    <location>
        <begin position="294"/>
        <end position="303"/>
    </location>
</feature>
<feature type="compositionally biased region" description="Basic and acidic residues" evidence="3">
    <location>
        <begin position="159"/>
        <end position="264"/>
    </location>
</feature>
<proteinExistence type="predicted"/>
<evidence type="ECO:0000256" key="2">
    <source>
        <dbReference type="SAM" id="Coils"/>
    </source>
</evidence>
<sequence length="453" mass="52615">MGRIGSPLGKNEFSWVIKDFSSLGVRAIYSDEFVIGGCKWRLIAYPMGNRIKKYMSLYVEVADSKHLPSGWSINTELRMEVVNHNLYKPSQQKYRKNLWFDQKTPSWGYKTMIRHSKLSGEEGFLVSGEVTIVVKIDVYRVFGKVAAIEISEEGSKEGYEYESEEVYKKESEEGYKYESEEDYEKRPIERFEYESEAESKKDYEERTRGGFEYESEPVSKKDYEERPRESFEYESEAESKKDSEEGSRERYEYESEEESKKDSENDCGEESEKDSEEGSRPLKKIKRNDDGVKSNDSVNKTQQVKETMDINGFQVLPSQVTLVSRILKKYPDIALGFNAKNRHLRTACMNVLISLIETLCQSPQELSDEDMDEADNALVYVQDAGFKVDWLDKKLKEVKEKKVVEQTGKTRIQELEEELKEFKQKCLDREALLEKEKAKVLAARASLTLDDFV</sequence>
<dbReference type="InterPro" id="IPR050804">
    <property type="entry name" value="MCC"/>
</dbReference>
<dbReference type="GeneID" id="824991"/>
<dbReference type="Araport" id="AT3G58220"/>
<dbReference type="Proteomes" id="UP000078284">
    <property type="component" value="Chromosome 3"/>
</dbReference>
<evidence type="ECO:0000313" key="6">
    <source>
        <dbReference type="EMBL" id="OAP01614.1"/>
    </source>
</evidence>
<evidence type="ECO:0000259" key="4">
    <source>
        <dbReference type="PROSITE" id="PS50144"/>
    </source>
</evidence>
<feature type="compositionally biased region" description="Acidic residues" evidence="3">
    <location>
        <begin position="265"/>
        <end position="275"/>
    </location>
</feature>
<dbReference type="InterPro" id="IPR008974">
    <property type="entry name" value="TRAF-like"/>
</dbReference>
<comment type="caution">
    <text evidence="6">The sequence shown here is derived from an EMBL/GenBank/DDBJ whole genome shotgun (WGS) entry which is preliminary data.</text>
</comment>
<dbReference type="ExpressionAtlas" id="A0A178V776">
    <property type="expression patterns" value="baseline and differential"/>
</dbReference>
<dbReference type="Pfam" id="PF22486">
    <property type="entry name" value="MATH_2"/>
    <property type="match status" value="1"/>
</dbReference>
<reference evidence="7" key="1">
    <citation type="journal article" date="2016" name="Proc. Natl. Acad. Sci. U.S.A.">
        <title>Chromosome-level assembly of Arabidopsis thaliana Ler reveals the extent of translocation and inversion polymorphisms.</title>
        <authorList>
            <person name="Zapata L."/>
            <person name="Ding J."/>
            <person name="Willing E.M."/>
            <person name="Hartwig B."/>
            <person name="Bezdan D."/>
            <person name="Jiao W.B."/>
            <person name="Patel V."/>
            <person name="Velikkakam James G."/>
            <person name="Koornneef M."/>
            <person name="Ossowski S."/>
            <person name="Schneeberger K."/>
        </authorList>
    </citation>
    <scope>NUCLEOTIDE SEQUENCE [LARGE SCALE GENOMIC DNA]</scope>
    <source>
        <strain evidence="7">cv. Landsberg erecta</strain>
    </source>
</reference>
<dbReference type="MetOSite" id="A0A178V776"/>
<name>A0A178V776_ARATH</name>
<feature type="coiled-coil region" evidence="2">
    <location>
        <begin position="405"/>
        <end position="432"/>
    </location>
</feature>
<dbReference type="PROSITE" id="PS50144">
    <property type="entry name" value="MATH"/>
    <property type="match status" value="1"/>
</dbReference>
<dbReference type="RefSeq" id="NP_001118854.1">
    <property type="nucleotide sequence ID" value="NM_001125382.2"/>
</dbReference>
<dbReference type="SMART" id="SM00061">
    <property type="entry name" value="MATH"/>
    <property type="match status" value="1"/>
</dbReference>
<evidence type="ECO:0000313" key="5">
    <source>
        <dbReference type="Araport" id="AT3G58220"/>
    </source>
</evidence>
<evidence type="ECO:0000256" key="3">
    <source>
        <dbReference type="SAM" id="MobiDB-lite"/>
    </source>
</evidence>
<keyword evidence="1 2" id="KW-0175">Coiled coil</keyword>
<dbReference type="InterPro" id="IPR002083">
    <property type="entry name" value="MATH/TRAF_dom"/>
</dbReference>